<evidence type="ECO:0000256" key="1">
    <source>
        <dbReference type="ARBA" id="ARBA00001971"/>
    </source>
</evidence>
<dbReference type="InterPro" id="IPR036396">
    <property type="entry name" value="Cyt_P450_sf"/>
</dbReference>
<proteinExistence type="inferred from homology"/>
<keyword evidence="3 4" id="KW-0408">Iron</keyword>
<dbReference type="GO" id="GO:0020037">
    <property type="term" value="F:heme binding"/>
    <property type="evidence" value="ECO:0007669"/>
    <property type="project" value="InterPro"/>
</dbReference>
<dbReference type="InterPro" id="IPR002401">
    <property type="entry name" value="Cyt_P450_E_grp-I"/>
</dbReference>
<dbReference type="PROSITE" id="PS00086">
    <property type="entry name" value="CYTOCHROME_P450"/>
    <property type="match status" value="1"/>
</dbReference>
<comment type="cofactor">
    <cofactor evidence="1 3">
        <name>heme</name>
        <dbReference type="ChEBI" id="CHEBI:30413"/>
    </cofactor>
</comment>
<keyword evidence="3 4" id="KW-0479">Metal-binding</keyword>
<dbReference type="GO" id="GO:0004497">
    <property type="term" value="F:monooxygenase activity"/>
    <property type="evidence" value="ECO:0007669"/>
    <property type="project" value="UniProtKB-KW"/>
</dbReference>
<comment type="caution">
    <text evidence="5">The sequence shown here is derived from an EMBL/GenBank/DDBJ whole genome shotgun (WGS) entry which is preliminary data.</text>
</comment>
<dbReference type="PRINTS" id="PR00463">
    <property type="entry name" value="EP450I"/>
</dbReference>
<organism evidence="5 6">
    <name type="scientific">Caulobacter segnis</name>
    <dbReference type="NCBI Taxonomy" id="88688"/>
    <lineage>
        <taxon>Bacteria</taxon>
        <taxon>Pseudomonadati</taxon>
        <taxon>Pseudomonadota</taxon>
        <taxon>Alphaproteobacteria</taxon>
        <taxon>Caulobacterales</taxon>
        <taxon>Caulobacteraceae</taxon>
        <taxon>Caulobacter</taxon>
    </lineage>
</organism>
<dbReference type="AlphaFoldDB" id="A0A2W5VDI5"/>
<dbReference type="Gene3D" id="1.10.630.10">
    <property type="entry name" value="Cytochrome P450"/>
    <property type="match status" value="1"/>
</dbReference>
<accession>A0A2W5VDI5</accession>
<evidence type="ECO:0000256" key="4">
    <source>
        <dbReference type="RuleBase" id="RU000461"/>
    </source>
</evidence>
<evidence type="ECO:0000256" key="2">
    <source>
        <dbReference type="ARBA" id="ARBA00010617"/>
    </source>
</evidence>
<keyword evidence="4" id="KW-0503">Monooxygenase</keyword>
<dbReference type="Proteomes" id="UP000249393">
    <property type="component" value="Unassembled WGS sequence"/>
</dbReference>
<dbReference type="Pfam" id="PF00067">
    <property type="entry name" value="p450"/>
    <property type="match status" value="1"/>
</dbReference>
<evidence type="ECO:0000313" key="6">
    <source>
        <dbReference type="Proteomes" id="UP000249393"/>
    </source>
</evidence>
<gene>
    <name evidence="5" type="ORF">DI526_13645</name>
</gene>
<dbReference type="PRINTS" id="PR00385">
    <property type="entry name" value="P450"/>
</dbReference>
<dbReference type="EMBL" id="QFQZ01000042">
    <property type="protein sequence ID" value="PZR33405.1"/>
    <property type="molecule type" value="Genomic_DNA"/>
</dbReference>
<feature type="binding site" description="axial binding residue" evidence="3">
    <location>
        <position position="412"/>
    </location>
    <ligand>
        <name>heme</name>
        <dbReference type="ChEBI" id="CHEBI:30413"/>
    </ligand>
    <ligandPart>
        <name>Fe</name>
        <dbReference type="ChEBI" id="CHEBI:18248"/>
    </ligandPart>
</feature>
<evidence type="ECO:0000256" key="3">
    <source>
        <dbReference type="PIRSR" id="PIRSR602401-1"/>
    </source>
</evidence>
<dbReference type="InterPro" id="IPR001128">
    <property type="entry name" value="Cyt_P450"/>
</dbReference>
<dbReference type="RefSeq" id="WP_304278929.1">
    <property type="nucleotide sequence ID" value="NZ_QFQZ01000042.1"/>
</dbReference>
<reference evidence="5 6" key="1">
    <citation type="submission" date="2017-08" db="EMBL/GenBank/DDBJ databases">
        <title>Infants hospitalized years apart are colonized by the same room-sourced microbial strains.</title>
        <authorList>
            <person name="Brooks B."/>
            <person name="Olm M.R."/>
            <person name="Firek B.A."/>
            <person name="Baker R."/>
            <person name="Thomas B.C."/>
            <person name="Morowitz M.J."/>
            <person name="Banfield J.F."/>
        </authorList>
    </citation>
    <scope>NUCLEOTIDE SEQUENCE [LARGE SCALE GENOMIC DNA]</scope>
    <source>
        <strain evidence="5">S2_003_000_R2_4</strain>
    </source>
</reference>
<evidence type="ECO:0000313" key="5">
    <source>
        <dbReference type="EMBL" id="PZR33405.1"/>
    </source>
</evidence>
<dbReference type="GO" id="GO:0016705">
    <property type="term" value="F:oxidoreductase activity, acting on paired donors, with incorporation or reduction of molecular oxygen"/>
    <property type="evidence" value="ECO:0007669"/>
    <property type="project" value="InterPro"/>
</dbReference>
<protein>
    <submittedName>
        <fullName evidence="5">Cytochrome P450</fullName>
    </submittedName>
</protein>
<dbReference type="GO" id="GO:0005506">
    <property type="term" value="F:iron ion binding"/>
    <property type="evidence" value="ECO:0007669"/>
    <property type="project" value="InterPro"/>
</dbReference>
<dbReference type="InterPro" id="IPR050121">
    <property type="entry name" value="Cytochrome_P450_monoxygenase"/>
</dbReference>
<comment type="similarity">
    <text evidence="2 4">Belongs to the cytochrome P450 family.</text>
</comment>
<name>A0A2W5VDI5_9CAUL</name>
<keyword evidence="4" id="KW-0560">Oxidoreductase</keyword>
<dbReference type="SUPFAM" id="SSF48264">
    <property type="entry name" value="Cytochrome P450"/>
    <property type="match status" value="1"/>
</dbReference>
<keyword evidence="3 4" id="KW-0349">Heme</keyword>
<dbReference type="PANTHER" id="PTHR24305:SF166">
    <property type="entry name" value="CYTOCHROME P450 12A4, MITOCHONDRIAL-RELATED"/>
    <property type="match status" value="1"/>
</dbReference>
<dbReference type="InterPro" id="IPR017972">
    <property type="entry name" value="Cyt_P450_CS"/>
</dbReference>
<dbReference type="PANTHER" id="PTHR24305">
    <property type="entry name" value="CYTOCHROME P450"/>
    <property type="match status" value="1"/>
</dbReference>
<sequence>MDAPVRDAEFGPGPLVPPFPKVHTRPLGGSPLGDLRIAWEMSRNLIGAWCEEDFDNLVTPYHFMGQPGLVVSDPAGVHQVLSSPNFRRPLKLGRPLKPLAGEGLLLSEGETWKRQRKSLAPVFTPAAIGGLLPHFAAAGVNLVEGLTDQGTANLSEAFHHATLDAVLRALFSRRADRDGAVLAEIARRYLEGPAHFRLLDFIGRGRDDLTFADGDRRRLGGRWLAEVDSLIAQRKAATPADDRPGDLLDRLLAARDEDGHPLPDQEIRDQCSSMLAAGFETTSRLLFWAAYLLARDPATQDRVRAEVQAFAVEHVASLDDLKAWPLLRSVLFETLRLYPTAPTFGRQALAGEMVLGHPVPAGAMVTISPWLIHRHRKLWDQPTAFLPERFLDQPHPWGIEAFLPFGGGPRVCIGAGFALAEAQIILATLLARFEIGLADERPVIPVASITLGPNHEPDFTLTPIVQARA</sequence>